<name>A0A6L5QMP8_9BURK</name>
<dbReference type="Pfam" id="PF12697">
    <property type="entry name" value="Abhydrolase_6"/>
    <property type="match status" value="1"/>
</dbReference>
<feature type="domain" description="AB hydrolase-1" evidence="2">
    <location>
        <begin position="31"/>
        <end position="251"/>
    </location>
</feature>
<dbReference type="Gene3D" id="3.40.50.1820">
    <property type="entry name" value="alpha/beta hydrolase"/>
    <property type="match status" value="1"/>
</dbReference>
<feature type="chain" id="PRO_5026887092" evidence="1">
    <location>
        <begin position="25"/>
        <end position="260"/>
    </location>
</feature>
<keyword evidence="1" id="KW-0732">Signal</keyword>
<dbReference type="Proteomes" id="UP000481037">
    <property type="component" value="Unassembled WGS sequence"/>
</dbReference>
<dbReference type="PANTHER" id="PTHR37017">
    <property type="entry name" value="AB HYDROLASE-1 DOMAIN-CONTAINING PROTEIN-RELATED"/>
    <property type="match status" value="1"/>
</dbReference>
<dbReference type="InterPro" id="IPR000073">
    <property type="entry name" value="AB_hydrolase_1"/>
</dbReference>
<organism evidence="3 4">
    <name type="scientific">Duganella alba</name>
    <dbReference type="NCBI Taxonomy" id="2666081"/>
    <lineage>
        <taxon>Bacteria</taxon>
        <taxon>Pseudomonadati</taxon>
        <taxon>Pseudomonadota</taxon>
        <taxon>Betaproteobacteria</taxon>
        <taxon>Burkholderiales</taxon>
        <taxon>Oxalobacteraceae</taxon>
        <taxon>Telluria group</taxon>
        <taxon>Duganella</taxon>
    </lineage>
</organism>
<keyword evidence="3" id="KW-0378">Hydrolase</keyword>
<dbReference type="AlphaFoldDB" id="A0A6L5QMP8"/>
<evidence type="ECO:0000256" key="1">
    <source>
        <dbReference type="SAM" id="SignalP"/>
    </source>
</evidence>
<protein>
    <submittedName>
        <fullName evidence="3">Alpha/beta fold hydrolase</fullName>
    </submittedName>
</protein>
<dbReference type="GO" id="GO:0016787">
    <property type="term" value="F:hydrolase activity"/>
    <property type="evidence" value="ECO:0007669"/>
    <property type="project" value="UniProtKB-KW"/>
</dbReference>
<dbReference type="RefSeq" id="WP_154368832.1">
    <property type="nucleotide sequence ID" value="NZ_WKJM01000026.1"/>
</dbReference>
<dbReference type="EMBL" id="WKJM01000026">
    <property type="protein sequence ID" value="MRX10935.1"/>
    <property type="molecule type" value="Genomic_DNA"/>
</dbReference>
<accession>A0A6L5QMP8</accession>
<gene>
    <name evidence="3" type="ORF">GJ697_24235</name>
</gene>
<dbReference type="InterPro" id="IPR052897">
    <property type="entry name" value="Sec-Metab_Biosynth_Hydrolase"/>
</dbReference>
<keyword evidence="4" id="KW-1185">Reference proteome</keyword>
<dbReference type="InterPro" id="IPR029058">
    <property type="entry name" value="AB_hydrolase_fold"/>
</dbReference>
<dbReference type="PANTHER" id="PTHR37017:SF11">
    <property type="entry name" value="ESTERASE_LIPASE_THIOESTERASE DOMAIN-CONTAINING PROTEIN"/>
    <property type="match status" value="1"/>
</dbReference>
<evidence type="ECO:0000313" key="3">
    <source>
        <dbReference type="EMBL" id="MRX10935.1"/>
    </source>
</evidence>
<proteinExistence type="predicted"/>
<reference evidence="3 4" key="1">
    <citation type="submission" date="2019-11" db="EMBL/GenBank/DDBJ databases">
        <title>Novel species isolated from a subtropical stream in China.</title>
        <authorList>
            <person name="Lu H."/>
        </authorList>
    </citation>
    <scope>NUCLEOTIDE SEQUENCE [LARGE SCALE GENOMIC DNA]</scope>
    <source>
        <strain evidence="3 4">FT25W</strain>
    </source>
</reference>
<comment type="caution">
    <text evidence="3">The sequence shown here is derived from an EMBL/GenBank/DDBJ whole genome shotgun (WGS) entry which is preliminary data.</text>
</comment>
<feature type="signal peptide" evidence="1">
    <location>
        <begin position="1"/>
        <end position="24"/>
    </location>
</feature>
<sequence>MHATRFSLAVTALAAALTLPTAFAADAKPTVVLVHGAFADSSSWDGVAAKLEKDGYTVIGAANHLRSVKTDAASVASVLKSVSGPVVLVGHSYGGSVISAAASGASNVKALVYVAAFAPDAGETAVGLSGKFPGSTLGPALAPPVALADGGKDLYIQQAKFHGQFAADVPEAKARLMAVGQRPITDAALNEASPAPAWKTIPSWFIYGKADKNIPAASQDFMAKRANSKKTIVIDGASHVVMVSHPAEVAKLIEEAAAAK</sequence>
<evidence type="ECO:0000313" key="4">
    <source>
        <dbReference type="Proteomes" id="UP000481037"/>
    </source>
</evidence>
<dbReference type="SUPFAM" id="SSF53474">
    <property type="entry name" value="alpha/beta-Hydrolases"/>
    <property type="match status" value="1"/>
</dbReference>
<evidence type="ECO:0000259" key="2">
    <source>
        <dbReference type="Pfam" id="PF12697"/>
    </source>
</evidence>